<dbReference type="RefSeq" id="WP_002433190.1">
    <property type="nucleotide sequence ID" value="NZ_AP014956.1"/>
</dbReference>
<proteinExistence type="predicted"/>
<name>A0A0S4M9J0_STACP</name>
<organism evidence="3 4">
    <name type="scientific">Staphylococcus capitis</name>
    <dbReference type="NCBI Taxonomy" id="29388"/>
    <lineage>
        <taxon>Bacteria</taxon>
        <taxon>Bacillati</taxon>
        <taxon>Bacillota</taxon>
        <taxon>Bacilli</taxon>
        <taxon>Bacillales</taxon>
        <taxon>Staphylococcaceae</taxon>
        <taxon>Staphylococcus</taxon>
    </lineage>
</organism>
<protein>
    <submittedName>
        <fullName evidence="3">Uncharacterized protein</fullName>
    </submittedName>
</protein>
<dbReference type="EMBL" id="JABBMI010000101">
    <property type="protein sequence ID" value="NMK55557.1"/>
    <property type="molecule type" value="Genomic_DNA"/>
</dbReference>
<evidence type="ECO:0000313" key="4">
    <source>
        <dbReference type="Proteomes" id="UP000291949"/>
    </source>
</evidence>
<evidence type="ECO:0000313" key="2">
    <source>
        <dbReference type="EMBL" id="NMK96487.1"/>
    </source>
</evidence>
<dbReference type="GeneID" id="93670107"/>
<dbReference type="Proteomes" id="UP000291949">
    <property type="component" value="Unassembled WGS sequence"/>
</dbReference>
<dbReference type="eggNOG" id="ENOG50305B4">
    <property type="taxonomic scope" value="Bacteria"/>
</dbReference>
<dbReference type="EMBL" id="JABBLX010000001">
    <property type="protein sequence ID" value="NMK96487.1"/>
    <property type="molecule type" value="Genomic_DNA"/>
</dbReference>
<dbReference type="EMBL" id="SCHC01000001">
    <property type="protein sequence ID" value="TBW77773.1"/>
    <property type="molecule type" value="Genomic_DNA"/>
</dbReference>
<dbReference type="Proteomes" id="UP000550736">
    <property type="component" value="Unassembled WGS sequence"/>
</dbReference>
<reference evidence="3 4" key="1">
    <citation type="journal article" date="2019" name="Sci. Transl. Med.">
        <title>Quorum sensing between bacterial species on the skin protects against epidermal injury in atopic dermatitis.</title>
        <authorList>
            <person name="Williams M.R."/>
        </authorList>
    </citation>
    <scope>NUCLEOTIDE SEQUENCE [LARGE SCALE GENOMIC DNA]</scope>
    <source>
        <strain evidence="3 4">H8</strain>
    </source>
</reference>
<evidence type="ECO:0000313" key="1">
    <source>
        <dbReference type="EMBL" id="NMK55557.1"/>
    </source>
</evidence>
<sequence>MDKELLRRYLNDDSFKAVAVVVGNKKIVLENDIHVDYENEIIIYPLKNCTRIIPFSSISYLDLLDRNEQFVNYFKEV</sequence>
<accession>A0A0S4M9J0</accession>
<comment type="caution">
    <text evidence="3">The sequence shown here is derived from an EMBL/GenBank/DDBJ whole genome shotgun (WGS) entry which is preliminary data.</text>
</comment>
<evidence type="ECO:0000313" key="5">
    <source>
        <dbReference type="Proteomes" id="UP000538955"/>
    </source>
</evidence>
<dbReference type="Proteomes" id="UP000538955">
    <property type="component" value="Unassembled WGS sequence"/>
</dbReference>
<evidence type="ECO:0000313" key="3">
    <source>
        <dbReference type="EMBL" id="TBW77773.1"/>
    </source>
</evidence>
<reference evidence="5 6" key="2">
    <citation type="submission" date="2020-04" db="EMBL/GenBank/DDBJ databases">
        <title>The Epidemiology and Molecular Characteristics of Linezolid-Resistant Staphylococcus capitis in Huashan Hospital, Shanghai.</title>
        <authorList>
            <person name="Ding L."/>
            <person name="Li P."/>
            <person name="Yang Y."/>
            <person name="Lin D."/>
            <person name="Xu X."/>
        </authorList>
    </citation>
    <scope>NUCLEOTIDE SEQUENCE [LARGE SCALE GENOMIC DNA]</scope>
    <source>
        <strain evidence="2 6">12-86</strain>
        <strain evidence="1 5">17-84</strain>
    </source>
</reference>
<evidence type="ECO:0000313" key="6">
    <source>
        <dbReference type="Proteomes" id="UP000550736"/>
    </source>
</evidence>
<gene>
    <name evidence="3" type="ORF">EQ811_01535</name>
    <name evidence="2" type="ORF">HHM13_00035</name>
    <name evidence="1" type="ORF">HHM24_12620</name>
</gene>
<dbReference type="AlphaFoldDB" id="A0A0S4M9J0"/>
<keyword evidence="5" id="KW-1185">Reference proteome</keyword>